<evidence type="ECO:0000313" key="3">
    <source>
        <dbReference type="EMBL" id="CAB4194890.1"/>
    </source>
</evidence>
<organism evidence="4">
    <name type="scientific">uncultured Caudovirales phage</name>
    <dbReference type="NCBI Taxonomy" id="2100421"/>
    <lineage>
        <taxon>Viruses</taxon>
        <taxon>Duplodnaviria</taxon>
        <taxon>Heunggongvirae</taxon>
        <taxon>Uroviricota</taxon>
        <taxon>Caudoviricetes</taxon>
        <taxon>Peduoviridae</taxon>
        <taxon>Maltschvirus</taxon>
        <taxon>Maltschvirus maltsch</taxon>
    </lineage>
</organism>
<sequence length="236" mass="26017">MDTHGDDREALRQLLAEWASPPAEMVDVLPKGGVSLKYLDHAHVTRALLECDPTWYWEPIAMEIETALPVLDRDSDGRPVGLWIYLHVCGVRRPGYGSIEYREVRGDQSPSADNAIKMIISDALKNAAMRFGVALNLWGKDHEEKATPAARKAKAAPVPRPVQETHDTKDAGKEAYEYLLAEHGKDLVNGAMAMYGVARFSELTPDRVQEIEASLFQRANVVSANEKAAANDPSAL</sequence>
<name>A0A6J5S7I3_9CAUD</name>
<accession>A0A6J5S7I3</accession>
<evidence type="ECO:0000313" key="2">
    <source>
        <dbReference type="EMBL" id="CAB4180981.1"/>
    </source>
</evidence>
<evidence type="ECO:0000313" key="5">
    <source>
        <dbReference type="EMBL" id="CAB5225874.1"/>
    </source>
</evidence>
<evidence type="ECO:0000313" key="4">
    <source>
        <dbReference type="EMBL" id="CAB4204571.1"/>
    </source>
</evidence>
<proteinExistence type="predicted"/>
<reference evidence="4" key="1">
    <citation type="submission" date="2020-05" db="EMBL/GenBank/DDBJ databases">
        <authorList>
            <person name="Chiriac C."/>
            <person name="Salcher M."/>
            <person name="Ghai R."/>
            <person name="Kavagutti S V."/>
        </authorList>
    </citation>
    <scope>NUCLEOTIDE SEQUENCE</scope>
</reference>
<dbReference type="EMBL" id="LR797348">
    <property type="protein sequence ID" value="CAB4204571.1"/>
    <property type="molecule type" value="Genomic_DNA"/>
</dbReference>
<gene>
    <name evidence="2" type="ORF">UFOVP1057_16</name>
    <name evidence="3" type="ORF">UFOVP1273_16</name>
    <name evidence="4" type="ORF">UFOVP1398_3</name>
    <name evidence="5" type="ORF">UFOVP1508_16</name>
</gene>
<feature type="region of interest" description="Disordered" evidence="1">
    <location>
        <begin position="146"/>
        <end position="168"/>
    </location>
</feature>
<evidence type="ECO:0000256" key="1">
    <source>
        <dbReference type="SAM" id="MobiDB-lite"/>
    </source>
</evidence>
<dbReference type="EMBL" id="LR797020">
    <property type="protein sequence ID" value="CAB4180981.1"/>
    <property type="molecule type" value="Genomic_DNA"/>
</dbReference>
<protein>
    <submittedName>
        <fullName evidence="4">Uncharacterized protein</fullName>
    </submittedName>
</protein>
<dbReference type="EMBL" id="LR797229">
    <property type="protein sequence ID" value="CAB4194890.1"/>
    <property type="molecule type" value="Genomic_DNA"/>
</dbReference>
<dbReference type="EMBL" id="LR798357">
    <property type="protein sequence ID" value="CAB5225874.1"/>
    <property type="molecule type" value="Genomic_DNA"/>
</dbReference>